<keyword evidence="2" id="KW-1185">Reference proteome</keyword>
<evidence type="ECO:0000313" key="3">
    <source>
        <dbReference type="RefSeq" id="XP_060047220.1"/>
    </source>
</evidence>
<name>A0ABM3XEH0_ERIEU</name>
<feature type="compositionally biased region" description="Basic and acidic residues" evidence="1">
    <location>
        <begin position="1"/>
        <end position="21"/>
    </location>
</feature>
<protein>
    <submittedName>
        <fullName evidence="3 4">Tyrosine-protein phosphatase non-receptor type 20 isoform X1</fullName>
    </submittedName>
</protein>
<reference evidence="2 3" key="1">
    <citation type="submission" date="2025-05" db="UniProtKB">
        <authorList>
            <consortium name="RefSeq"/>
        </authorList>
    </citation>
    <scope>NUCLEOTIDE SEQUENCE [LARGE SCALE GENOMIC DNA]</scope>
</reference>
<dbReference type="Proteomes" id="UP001652624">
    <property type="component" value="Chromosome 1"/>
</dbReference>
<evidence type="ECO:0000313" key="4">
    <source>
        <dbReference type="RefSeq" id="XP_060047225.1"/>
    </source>
</evidence>
<dbReference type="RefSeq" id="XP_060047220.1">
    <property type="nucleotide sequence ID" value="XM_060191237.1"/>
</dbReference>
<dbReference type="GeneID" id="103124213"/>
<feature type="compositionally biased region" description="Basic and acidic residues" evidence="1">
    <location>
        <begin position="36"/>
        <end position="45"/>
    </location>
</feature>
<gene>
    <name evidence="3 4" type="primary">PTPN20</name>
</gene>
<feature type="region of interest" description="Disordered" evidence="1">
    <location>
        <begin position="1"/>
        <end position="45"/>
    </location>
</feature>
<accession>A0ABM3XEH0</accession>
<dbReference type="RefSeq" id="XP_060047225.1">
    <property type="nucleotide sequence ID" value="XM_060191242.1"/>
</dbReference>
<organism evidence="2 3">
    <name type="scientific">Erinaceus europaeus</name>
    <name type="common">Western European hedgehog</name>
    <dbReference type="NCBI Taxonomy" id="9365"/>
    <lineage>
        <taxon>Eukaryota</taxon>
        <taxon>Metazoa</taxon>
        <taxon>Chordata</taxon>
        <taxon>Craniata</taxon>
        <taxon>Vertebrata</taxon>
        <taxon>Euteleostomi</taxon>
        <taxon>Mammalia</taxon>
        <taxon>Eutheria</taxon>
        <taxon>Laurasiatheria</taxon>
        <taxon>Eulipotyphla</taxon>
        <taxon>Erinaceidae</taxon>
        <taxon>Erinaceinae</taxon>
        <taxon>Erinaceus</taxon>
    </lineage>
</organism>
<evidence type="ECO:0000256" key="1">
    <source>
        <dbReference type="SAM" id="MobiDB-lite"/>
    </source>
</evidence>
<evidence type="ECO:0000313" key="2">
    <source>
        <dbReference type="Proteomes" id="UP001652624"/>
    </source>
</evidence>
<sequence length="182" mass="20252">MSSLPKKDAEESGKKQEKDESNQQTPDDWSKLPLPSEEKKLESHELHSSKAFVNVLGAHEGESNLELRESEYSFAKLSSEESDTAGPSQTLPPLIHGVEIVTDLELAQLAQVQPLLCNCDEPSVIQECFKMFEKKAVDYEIIKEFMIEGEGQKGTLQHYSNSHEASPCRNSHVVAHNLNSSS</sequence>
<proteinExistence type="predicted"/>